<comment type="caution">
    <text evidence="9">The sequence shown here is derived from an EMBL/GenBank/DDBJ whole genome shotgun (WGS) entry which is preliminary data.</text>
</comment>
<evidence type="ECO:0000256" key="5">
    <source>
        <dbReference type="ARBA" id="ARBA00023242"/>
    </source>
</evidence>
<dbReference type="PROSITE" id="PS50157">
    <property type="entry name" value="ZINC_FINGER_C2H2_2"/>
    <property type="match status" value="1"/>
</dbReference>
<gene>
    <name evidence="9" type="ORF">B0J13DRAFT_554955</name>
</gene>
<dbReference type="CDD" id="cd00067">
    <property type="entry name" value="GAL4"/>
    <property type="match status" value="1"/>
</dbReference>
<evidence type="ECO:0000259" key="8">
    <source>
        <dbReference type="PROSITE" id="PS50157"/>
    </source>
</evidence>
<evidence type="ECO:0000256" key="1">
    <source>
        <dbReference type="ARBA" id="ARBA00022723"/>
    </source>
</evidence>
<dbReference type="PROSITE" id="PS00463">
    <property type="entry name" value="ZN2_CY6_FUNGAL_1"/>
    <property type="match status" value="1"/>
</dbReference>
<keyword evidence="5" id="KW-0539">Nucleus</keyword>
<keyword evidence="3" id="KW-0805">Transcription regulation</keyword>
<dbReference type="InterPro" id="IPR013087">
    <property type="entry name" value="Znf_C2H2_type"/>
</dbReference>
<evidence type="ECO:0000313" key="10">
    <source>
        <dbReference type="Proteomes" id="UP000717696"/>
    </source>
</evidence>
<dbReference type="Pfam" id="PF00172">
    <property type="entry name" value="Zn_clus"/>
    <property type="match status" value="1"/>
</dbReference>
<keyword evidence="10" id="KW-1185">Reference proteome</keyword>
<evidence type="ECO:0000313" key="9">
    <source>
        <dbReference type="EMBL" id="KAH7144328.1"/>
    </source>
</evidence>
<sequence length="552" mass="61222">MDIGPEYDSPSAPAAPVYFCSTCGKPFDQETSHLRHVQYCLRRAARKKPARQQACHFCRSSKSKCDFRSPCSRCFAKDKVCSYGRRDTLTSTATRRNVAITTGWPSESSQSTPSPLSAILRDVPVSIPNLDFDGGQVLATQPSGSLNNTFSDSIRFDESVCFGFDTPTSTAFAEVGKYPAVDIFPESALGGSDPILQAHTETDPLQFIDADSYEASPDGLVASFAPLTCSLAANREHLYSLVPSPSYTIQSQEKPSSRLISNGCRRFLVSILRTYPRMMTQPDNLPPFVHPLGCRLHYDEEEIRPVKSVSFNSTDFVPLKPLVACHGIAHIFVSRNTHSDDFLWRTIDSEQCRIMDDIQTLSRGEILAAIQSIVIYTIIRLIGSGREYFTTNRGMLRNMKKLAERFTQLFPGPLSPTHERDSRPTWEDWIFEESRRRLSITCFLMALVVGTEGSDDIANPFCLPLPGSKVLWEARSDWAWEKEYGMSWKNSKPDRSRLDTVGDLAIAHMQRGGGTDPTMGGGLNGATDEILDTWHAGLDGLGMMLAAVIADV</sequence>
<dbReference type="Gene3D" id="4.10.240.10">
    <property type="entry name" value="Zn(2)-C6 fungal-type DNA-binding domain"/>
    <property type="match status" value="1"/>
</dbReference>
<dbReference type="InterPro" id="IPR001138">
    <property type="entry name" value="Zn2Cys6_DnaBD"/>
</dbReference>
<organism evidence="9 10">
    <name type="scientific">Dactylonectria estremocensis</name>
    <dbReference type="NCBI Taxonomy" id="1079267"/>
    <lineage>
        <taxon>Eukaryota</taxon>
        <taxon>Fungi</taxon>
        <taxon>Dikarya</taxon>
        <taxon>Ascomycota</taxon>
        <taxon>Pezizomycotina</taxon>
        <taxon>Sordariomycetes</taxon>
        <taxon>Hypocreomycetidae</taxon>
        <taxon>Hypocreales</taxon>
        <taxon>Nectriaceae</taxon>
        <taxon>Dactylonectria</taxon>
    </lineage>
</organism>
<evidence type="ECO:0000259" key="7">
    <source>
        <dbReference type="PROSITE" id="PS50048"/>
    </source>
</evidence>
<feature type="domain" description="C2H2-type" evidence="8">
    <location>
        <begin position="18"/>
        <end position="49"/>
    </location>
</feature>
<feature type="domain" description="Zn(2)-C6 fungal-type" evidence="7">
    <location>
        <begin position="54"/>
        <end position="83"/>
    </location>
</feature>
<dbReference type="InterPro" id="IPR036864">
    <property type="entry name" value="Zn2-C6_fun-type_DNA-bd_sf"/>
</dbReference>
<evidence type="ECO:0000256" key="3">
    <source>
        <dbReference type="ARBA" id="ARBA00023015"/>
    </source>
</evidence>
<dbReference type="GO" id="GO:0000981">
    <property type="term" value="F:DNA-binding transcription factor activity, RNA polymerase II-specific"/>
    <property type="evidence" value="ECO:0007669"/>
    <property type="project" value="InterPro"/>
</dbReference>
<accession>A0A9P9ESV6</accession>
<protein>
    <recommendedName>
        <fullName evidence="11">Zn(2)-C6 fungal-type domain-containing protein</fullName>
    </recommendedName>
</protein>
<dbReference type="SMART" id="SM00066">
    <property type="entry name" value="GAL4"/>
    <property type="match status" value="1"/>
</dbReference>
<keyword evidence="6" id="KW-0863">Zinc-finger</keyword>
<evidence type="ECO:0000256" key="6">
    <source>
        <dbReference type="PROSITE-ProRule" id="PRU00042"/>
    </source>
</evidence>
<dbReference type="SUPFAM" id="SSF57701">
    <property type="entry name" value="Zn2/Cys6 DNA-binding domain"/>
    <property type="match status" value="1"/>
</dbReference>
<dbReference type="GO" id="GO:0008270">
    <property type="term" value="F:zinc ion binding"/>
    <property type="evidence" value="ECO:0007669"/>
    <property type="project" value="UniProtKB-KW"/>
</dbReference>
<keyword evidence="4" id="KW-0804">Transcription</keyword>
<evidence type="ECO:0008006" key="11">
    <source>
        <dbReference type="Google" id="ProtNLM"/>
    </source>
</evidence>
<keyword evidence="1" id="KW-0479">Metal-binding</keyword>
<proteinExistence type="predicted"/>
<name>A0A9P9ESV6_9HYPO</name>
<keyword evidence="2" id="KW-0862">Zinc</keyword>
<dbReference type="EMBL" id="JAGMUU010000010">
    <property type="protein sequence ID" value="KAH7144328.1"/>
    <property type="molecule type" value="Genomic_DNA"/>
</dbReference>
<dbReference type="PANTHER" id="PTHR47660:SF3">
    <property type="entry name" value="FINGER DOMAIN PROTEIN, PUTATIVE (AFU_ORTHOLOGUE AFUA_4G03310)-RELATED"/>
    <property type="match status" value="1"/>
</dbReference>
<dbReference type="OrthoDB" id="5088499at2759"/>
<dbReference type="AlphaFoldDB" id="A0A9P9ESV6"/>
<dbReference type="Proteomes" id="UP000717696">
    <property type="component" value="Unassembled WGS sequence"/>
</dbReference>
<evidence type="ECO:0000256" key="2">
    <source>
        <dbReference type="ARBA" id="ARBA00022833"/>
    </source>
</evidence>
<dbReference type="PROSITE" id="PS50048">
    <property type="entry name" value="ZN2_CY6_FUNGAL_2"/>
    <property type="match status" value="1"/>
</dbReference>
<evidence type="ECO:0000256" key="4">
    <source>
        <dbReference type="ARBA" id="ARBA00023163"/>
    </source>
</evidence>
<dbReference type="PANTHER" id="PTHR47660">
    <property type="entry name" value="TRANSCRIPTION FACTOR WITH C2H2 AND ZN(2)-CYS(6) DNA BINDING DOMAIN (EUROFUNG)-RELATED-RELATED"/>
    <property type="match status" value="1"/>
</dbReference>
<reference evidence="9" key="1">
    <citation type="journal article" date="2021" name="Nat. Commun.">
        <title>Genetic determinants of endophytism in the Arabidopsis root mycobiome.</title>
        <authorList>
            <person name="Mesny F."/>
            <person name="Miyauchi S."/>
            <person name="Thiergart T."/>
            <person name="Pickel B."/>
            <person name="Atanasova L."/>
            <person name="Karlsson M."/>
            <person name="Huettel B."/>
            <person name="Barry K.W."/>
            <person name="Haridas S."/>
            <person name="Chen C."/>
            <person name="Bauer D."/>
            <person name="Andreopoulos W."/>
            <person name="Pangilinan J."/>
            <person name="LaButti K."/>
            <person name="Riley R."/>
            <person name="Lipzen A."/>
            <person name="Clum A."/>
            <person name="Drula E."/>
            <person name="Henrissat B."/>
            <person name="Kohler A."/>
            <person name="Grigoriev I.V."/>
            <person name="Martin F.M."/>
            <person name="Hacquard S."/>
        </authorList>
    </citation>
    <scope>NUCLEOTIDE SEQUENCE</scope>
    <source>
        <strain evidence="9">MPI-CAGE-AT-0021</strain>
    </source>
</reference>